<evidence type="ECO:0008006" key="3">
    <source>
        <dbReference type="Google" id="ProtNLM"/>
    </source>
</evidence>
<organism evidence="1 2">
    <name type="scientific">Polystyrenella longa</name>
    <dbReference type="NCBI Taxonomy" id="2528007"/>
    <lineage>
        <taxon>Bacteria</taxon>
        <taxon>Pseudomonadati</taxon>
        <taxon>Planctomycetota</taxon>
        <taxon>Planctomycetia</taxon>
        <taxon>Planctomycetales</taxon>
        <taxon>Planctomycetaceae</taxon>
        <taxon>Polystyrenella</taxon>
    </lineage>
</organism>
<name>A0A518CNE4_9PLAN</name>
<evidence type="ECO:0000313" key="1">
    <source>
        <dbReference type="EMBL" id="QDU80746.1"/>
    </source>
</evidence>
<dbReference type="Proteomes" id="UP000317178">
    <property type="component" value="Chromosome"/>
</dbReference>
<dbReference type="PROSITE" id="PS00018">
    <property type="entry name" value="EF_HAND_1"/>
    <property type="match status" value="1"/>
</dbReference>
<protein>
    <recommendedName>
        <fullName evidence="3">Chromosome partition protein Smc</fullName>
    </recommendedName>
</protein>
<dbReference type="AlphaFoldDB" id="A0A518CNE4"/>
<sequence length="155" mass="17729">MSAGKLSFALDHDGNKVIEASELIRAYGDACNFDREERKGAPATPKPNDVTDDSLATIKKMQEQLTRQYVSQIEHLQQALDKAQEGQNRVTLLLEQRTGETSDWQTSLETMSQKIAKQTQAQIEEIQTHHNKELNQLKRALHNERQKSVWKRLFG</sequence>
<evidence type="ECO:0000313" key="2">
    <source>
        <dbReference type="Proteomes" id="UP000317178"/>
    </source>
</evidence>
<gene>
    <name evidence="1" type="ORF">Pla110_24790</name>
</gene>
<dbReference type="EMBL" id="CP036281">
    <property type="protein sequence ID" value="QDU80746.1"/>
    <property type="molecule type" value="Genomic_DNA"/>
</dbReference>
<dbReference type="KEGG" id="plon:Pla110_24790"/>
<dbReference type="InterPro" id="IPR018247">
    <property type="entry name" value="EF_Hand_1_Ca_BS"/>
</dbReference>
<proteinExistence type="predicted"/>
<reference evidence="1 2" key="1">
    <citation type="submission" date="2019-02" db="EMBL/GenBank/DDBJ databases">
        <title>Deep-cultivation of Planctomycetes and their phenomic and genomic characterization uncovers novel biology.</title>
        <authorList>
            <person name="Wiegand S."/>
            <person name="Jogler M."/>
            <person name="Boedeker C."/>
            <person name="Pinto D."/>
            <person name="Vollmers J."/>
            <person name="Rivas-Marin E."/>
            <person name="Kohn T."/>
            <person name="Peeters S.H."/>
            <person name="Heuer A."/>
            <person name="Rast P."/>
            <person name="Oberbeckmann S."/>
            <person name="Bunk B."/>
            <person name="Jeske O."/>
            <person name="Meyerdierks A."/>
            <person name="Storesund J.E."/>
            <person name="Kallscheuer N."/>
            <person name="Luecker S."/>
            <person name="Lage O.M."/>
            <person name="Pohl T."/>
            <person name="Merkel B.J."/>
            <person name="Hornburger P."/>
            <person name="Mueller R.-W."/>
            <person name="Bruemmer F."/>
            <person name="Labrenz M."/>
            <person name="Spormann A.M."/>
            <person name="Op den Camp H."/>
            <person name="Overmann J."/>
            <person name="Amann R."/>
            <person name="Jetten M.S.M."/>
            <person name="Mascher T."/>
            <person name="Medema M.H."/>
            <person name="Devos D.P."/>
            <person name="Kaster A.-K."/>
            <person name="Ovreas L."/>
            <person name="Rohde M."/>
            <person name="Galperin M.Y."/>
            <person name="Jogler C."/>
        </authorList>
    </citation>
    <scope>NUCLEOTIDE SEQUENCE [LARGE SCALE GENOMIC DNA]</scope>
    <source>
        <strain evidence="1 2">Pla110</strain>
    </source>
</reference>
<accession>A0A518CNE4</accession>
<keyword evidence="2" id="KW-1185">Reference proteome</keyword>